<dbReference type="WBParaSite" id="MhA1_Contig65.frz3.gene3">
    <property type="protein sequence ID" value="MhA1_Contig65.frz3.gene3"/>
    <property type="gene ID" value="MhA1_Contig65.frz3.gene3"/>
</dbReference>
<protein>
    <submittedName>
        <fullName evidence="3">DUF148 domain-containing protein</fullName>
    </submittedName>
</protein>
<feature type="chain" id="PRO_5009316203" evidence="1">
    <location>
        <begin position="22"/>
        <end position="175"/>
    </location>
</feature>
<name>A0A1I8BVC3_MELHA</name>
<evidence type="ECO:0000313" key="3">
    <source>
        <dbReference type="WBParaSite" id="MhA1_Contig65.frz3.gene3"/>
    </source>
</evidence>
<evidence type="ECO:0000256" key="1">
    <source>
        <dbReference type="SAM" id="SignalP"/>
    </source>
</evidence>
<feature type="signal peptide" evidence="1">
    <location>
        <begin position="1"/>
        <end position="21"/>
    </location>
</feature>
<proteinExistence type="predicted"/>
<keyword evidence="1" id="KW-0732">Signal</keyword>
<evidence type="ECO:0000313" key="2">
    <source>
        <dbReference type="Proteomes" id="UP000095281"/>
    </source>
</evidence>
<organism evidence="2 3">
    <name type="scientific">Meloidogyne hapla</name>
    <name type="common">Root-knot nematode worm</name>
    <dbReference type="NCBI Taxonomy" id="6305"/>
    <lineage>
        <taxon>Eukaryota</taxon>
        <taxon>Metazoa</taxon>
        <taxon>Ecdysozoa</taxon>
        <taxon>Nematoda</taxon>
        <taxon>Chromadorea</taxon>
        <taxon>Rhabditida</taxon>
        <taxon>Tylenchina</taxon>
        <taxon>Tylenchomorpha</taxon>
        <taxon>Tylenchoidea</taxon>
        <taxon>Meloidogynidae</taxon>
        <taxon>Meloidogyninae</taxon>
        <taxon>Meloidogyne</taxon>
    </lineage>
</organism>
<dbReference type="AlphaFoldDB" id="A0A1I8BVC3"/>
<reference evidence="3" key="1">
    <citation type="submission" date="2016-11" db="UniProtKB">
        <authorList>
            <consortium name="WormBaseParasite"/>
        </authorList>
    </citation>
    <scope>IDENTIFICATION</scope>
</reference>
<accession>A0A1I8BVC3</accession>
<dbReference type="Proteomes" id="UP000095281">
    <property type="component" value="Unplaced"/>
</dbReference>
<sequence length="175" mass="20504">MLLTILLFFFVGNLHHSMVEGMMNHHVIYPPHNDGNQHITLNLNDEDETIEFSPTEVSYMLIISADIRSKEMLGDKETQTYKKIQKILSEKQANFVEEEKQKKSDVISDQIIKCLEDKRIKLCNYYETIIKESLIEKNITQDVPSLNKRLQQIKSFDPKRAQQLSDDYNKVNDSR</sequence>
<keyword evidence="2" id="KW-1185">Reference proteome</keyword>